<comment type="similarity">
    <text evidence="2">Belongs to the eukaryotic RPC9 RNA polymerase subunit family.</text>
</comment>
<comment type="subcellular location">
    <subcellularLocation>
        <location evidence="1">Nucleus</location>
    </subcellularLocation>
</comment>
<dbReference type="Proteomes" id="UP001447188">
    <property type="component" value="Unassembled WGS sequence"/>
</dbReference>
<feature type="domain" description="RNA polymerase Rpb4/RPC9 core" evidence="7">
    <location>
        <begin position="1"/>
        <end position="130"/>
    </location>
</feature>
<evidence type="ECO:0000256" key="3">
    <source>
        <dbReference type="ARBA" id="ARBA00016672"/>
    </source>
</evidence>
<dbReference type="InterPro" id="IPR010997">
    <property type="entry name" value="HRDC-like_sf"/>
</dbReference>
<keyword evidence="6" id="KW-0539">Nucleus</keyword>
<dbReference type="PANTHER" id="PTHR15561:SF0">
    <property type="entry name" value="DNA-DIRECTED RNA POLYMERASE III SUBUNIT RPC9"/>
    <property type="match status" value="1"/>
</dbReference>
<evidence type="ECO:0000259" key="7">
    <source>
        <dbReference type="SMART" id="SM00657"/>
    </source>
</evidence>
<dbReference type="InterPro" id="IPR006590">
    <property type="entry name" value="RNA_pol_Rpb4/RPC9_core"/>
</dbReference>
<dbReference type="Pfam" id="PF03874">
    <property type="entry name" value="RNA_pol_Rpb4"/>
    <property type="match status" value="1"/>
</dbReference>
<dbReference type="Gene3D" id="1.20.1250.40">
    <property type="match status" value="1"/>
</dbReference>
<keyword evidence="9" id="KW-1185">Reference proteome</keyword>
<keyword evidence="4" id="KW-0240">DNA-directed RNA polymerase</keyword>
<organism evidence="8 9">
    <name type="scientific">Discina gigas</name>
    <dbReference type="NCBI Taxonomy" id="1032678"/>
    <lineage>
        <taxon>Eukaryota</taxon>
        <taxon>Fungi</taxon>
        <taxon>Dikarya</taxon>
        <taxon>Ascomycota</taxon>
        <taxon>Pezizomycotina</taxon>
        <taxon>Pezizomycetes</taxon>
        <taxon>Pezizales</taxon>
        <taxon>Discinaceae</taxon>
        <taxon>Discina</taxon>
    </lineage>
</organism>
<name>A0ABR3GMS1_9PEZI</name>
<evidence type="ECO:0000313" key="9">
    <source>
        <dbReference type="Proteomes" id="UP001447188"/>
    </source>
</evidence>
<evidence type="ECO:0000313" key="8">
    <source>
        <dbReference type="EMBL" id="KAL0637222.1"/>
    </source>
</evidence>
<evidence type="ECO:0000256" key="2">
    <source>
        <dbReference type="ARBA" id="ARBA00006898"/>
    </source>
</evidence>
<protein>
    <recommendedName>
        <fullName evidence="3">DNA-directed RNA polymerase III subunit RPC9</fullName>
    </recommendedName>
</protein>
<evidence type="ECO:0000256" key="1">
    <source>
        <dbReference type="ARBA" id="ARBA00004123"/>
    </source>
</evidence>
<evidence type="ECO:0000256" key="5">
    <source>
        <dbReference type="ARBA" id="ARBA00023163"/>
    </source>
</evidence>
<accession>A0ABR3GMS1</accession>
<evidence type="ECO:0000256" key="4">
    <source>
        <dbReference type="ARBA" id="ARBA00022478"/>
    </source>
</evidence>
<evidence type="ECO:0000256" key="6">
    <source>
        <dbReference type="ARBA" id="ARBA00023242"/>
    </source>
</evidence>
<dbReference type="PANTHER" id="PTHR15561">
    <property type="entry name" value="CALCITONIN GENE-RELATED PEPTIDE-RECEPTOR COMPONENT PROTEIN"/>
    <property type="match status" value="1"/>
</dbReference>
<gene>
    <name evidence="8" type="ORF">Q9L58_003706</name>
</gene>
<proteinExistence type="inferred from homology"/>
<reference evidence="8 9" key="1">
    <citation type="submission" date="2024-02" db="EMBL/GenBank/DDBJ databases">
        <title>Discinaceae phylogenomics.</title>
        <authorList>
            <person name="Dirks A.C."/>
            <person name="James T.Y."/>
        </authorList>
    </citation>
    <scope>NUCLEOTIDE SEQUENCE [LARGE SCALE GENOMIC DNA]</scope>
    <source>
        <strain evidence="8 9">ACD0624</strain>
    </source>
</reference>
<dbReference type="EMBL" id="JBBBZM010000037">
    <property type="protein sequence ID" value="KAL0637222.1"/>
    <property type="molecule type" value="Genomic_DNA"/>
</dbReference>
<keyword evidence="5" id="KW-0804">Transcription</keyword>
<comment type="caution">
    <text evidence="8">The sequence shown here is derived from an EMBL/GenBank/DDBJ whole genome shotgun (WGS) entry which is preliminary data.</text>
</comment>
<dbReference type="SUPFAM" id="SSF47819">
    <property type="entry name" value="HRDC-like"/>
    <property type="match status" value="1"/>
</dbReference>
<dbReference type="InterPro" id="IPR005574">
    <property type="entry name" value="Rpb4/RPC9"/>
</dbReference>
<dbReference type="SMART" id="SM00657">
    <property type="entry name" value="RPOL4c"/>
    <property type="match status" value="1"/>
</dbReference>
<sequence>MKVLNPMDGYLCDHEVLSHITAMKARYTHVHETQGAVHAMKAGNLETVMKEVKDYLSTTPAATQSQSAIDNFMSAISKFPLEKAELLMMVNSRPSSIAELDCIVEEMDTRFSEGETTEMLEIVKRNLPPAPTEGGNTN</sequence>
<dbReference type="InterPro" id="IPR038846">
    <property type="entry name" value="RPC9"/>
</dbReference>
<dbReference type="InterPro" id="IPR038324">
    <property type="entry name" value="Rpb4/RPC9_sf"/>
</dbReference>